<sequence>MDTTQFWQLIANARDQAGPDADHDEIAATASDLLAARPPADIVAAEQVFWDLMSKSYGSPLWAAAYMINGGCSDDGFDYFRGWLILQGQDAFDRAVADPDSLADLPVVREAAEHGMELEGEGALSIASSAYQQAAGEEISSDYTINYSDTDDSWDFDFDDTEELKRRLPKLAELYR</sequence>
<reference evidence="2 3" key="1">
    <citation type="submission" date="2021-12" db="EMBL/GenBank/DDBJ databases">
        <title>Genome sequence of Kibdelosporangium philippinense ATCC 49844.</title>
        <authorList>
            <person name="Fedorov E.A."/>
            <person name="Omeragic M."/>
            <person name="Shalygina K.F."/>
            <person name="Maclea K.S."/>
        </authorList>
    </citation>
    <scope>NUCLEOTIDE SEQUENCE [LARGE SCALE GENOMIC DNA]</scope>
    <source>
        <strain evidence="2 3">ATCC 49844</strain>
    </source>
</reference>
<gene>
    <name evidence="2" type="ORF">LWC34_11590</name>
</gene>
<evidence type="ECO:0000313" key="2">
    <source>
        <dbReference type="EMBL" id="MCE7003467.1"/>
    </source>
</evidence>
<accession>A0ABS8Z7K8</accession>
<proteinExistence type="predicted"/>
<feature type="domain" description="DUF4240" evidence="1">
    <location>
        <begin position="1"/>
        <end position="133"/>
    </location>
</feature>
<dbReference type="Pfam" id="PF14024">
    <property type="entry name" value="DUF4240"/>
    <property type="match status" value="1"/>
</dbReference>
<dbReference type="InterPro" id="IPR025334">
    <property type="entry name" value="DUF4240"/>
</dbReference>
<name>A0ABS8Z7K8_9PSEU</name>
<dbReference type="EMBL" id="JAJVCN010000001">
    <property type="protein sequence ID" value="MCE7003467.1"/>
    <property type="molecule type" value="Genomic_DNA"/>
</dbReference>
<dbReference type="RefSeq" id="WP_233725055.1">
    <property type="nucleotide sequence ID" value="NZ_JAJVCN010000001.1"/>
</dbReference>
<organism evidence="2 3">
    <name type="scientific">Kibdelosporangium philippinense</name>
    <dbReference type="NCBI Taxonomy" id="211113"/>
    <lineage>
        <taxon>Bacteria</taxon>
        <taxon>Bacillati</taxon>
        <taxon>Actinomycetota</taxon>
        <taxon>Actinomycetes</taxon>
        <taxon>Pseudonocardiales</taxon>
        <taxon>Pseudonocardiaceae</taxon>
        <taxon>Kibdelosporangium</taxon>
    </lineage>
</organism>
<comment type="caution">
    <text evidence="2">The sequence shown here is derived from an EMBL/GenBank/DDBJ whole genome shotgun (WGS) entry which is preliminary data.</text>
</comment>
<evidence type="ECO:0000313" key="3">
    <source>
        <dbReference type="Proteomes" id="UP001521150"/>
    </source>
</evidence>
<keyword evidence="3" id="KW-1185">Reference proteome</keyword>
<dbReference type="Proteomes" id="UP001521150">
    <property type="component" value="Unassembled WGS sequence"/>
</dbReference>
<evidence type="ECO:0000259" key="1">
    <source>
        <dbReference type="Pfam" id="PF14024"/>
    </source>
</evidence>
<protein>
    <submittedName>
        <fullName evidence="2">DUF4240 domain-containing protein</fullName>
    </submittedName>
</protein>